<gene>
    <name evidence="1" type="ORF">JO379_003192</name>
</gene>
<protein>
    <submittedName>
        <fullName evidence="1">Uncharacterized protein</fullName>
    </submittedName>
</protein>
<name>A0ABS4Y726_9ACTN</name>
<proteinExistence type="predicted"/>
<dbReference type="Proteomes" id="UP001519291">
    <property type="component" value="Unassembled WGS sequence"/>
</dbReference>
<dbReference type="GeneID" id="91573515"/>
<reference evidence="1 2" key="1">
    <citation type="submission" date="2021-03" db="EMBL/GenBank/DDBJ databases">
        <title>Sequencing the genomes of 1000 actinobacteria strains.</title>
        <authorList>
            <person name="Klenk H.-P."/>
        </authorList>
    </citation>
    <scope>NUCLEOTIDE SEQUENCE [LARGE SCALE GENOMIC DNA]</scope>
    <source>
        <strain evidence="1 2">DSM 41480</strain>
    </source>
</reference>
<accession>A0ABS4Y726</accession>
<dbReference type="EMBL" id="JAGIOH010000001">
    <property type="protein sequence ID" value="MBP2403723.1"/>
    <property type="molecule type" value="Genomic_DNA"/>
</dbReference>
<organism evidence="1 2">
    <name type="scientific">Streptomyces syringium</name>
    <dbReference type="NCBI Taxonomy" id="76729"/>
    <lineage>
        <taxon>Bacteria</taxon>
        <taxon>Bacillati</taxon>
        <taxon>Actinomycetota</taxon>
        <taxon>Actinomycetes</taxon>
        <taxon>Kitasatosporales</taxon>
        <taxon>Streptomycetaceae</taxon>
        <taxon>Streptomyces</taxon>
    </lineage>
</organism>
<sequence length="60" mass="6434">MGSLESRTAVWRARKAASTHFVAIGLIADLLRWLSAHDGDPNYALDLAHVRFEAEAGAAG</sequence>
<comment type="caution">
    <text evidence="1">The sequence shown here is derived from an EMBL/GenBank/DDBJ whole genome shotgun (WGS) entry which is preliminary data.</text>
</comment>
<dbReference type="RefSeq" id="WP_307842231.1">
    <property type="nucleotide sequence ID" value="NZ_JAGIOH010000001.1"/>
</dbReference>
<keyword evidence="2" id="KW-1185">Reference proteome</keyword>
<evidence type="ECO:0000313" key="1">
    <source>
        <dbReference type="EMBL" id="MBP2403723.1"/>
    </source>
</evidence>
<evidence type="ECO:0000313" key="2">
    <source>
        <dbReference type="Proteomes" id="UP001519291"/>
    </source>
</evidence>